<name>A0A4Y2CYK4_ARAVE</name>
<gene>
    <name evidence="2" type="ORF">AVEN_108365_1</name>
</gene>
<keyword evidence="3" id="KW-1185">Reference proteome</keyword>
<feature type="domain" description="DDE-1" evidence="1">
    <location>
        <begin position="1"/>
        <end position="108"/>
    </location>
</feature>
<dbReference type="GO" id="GO:0003676">
    <property type="term" value="F:nucleic acid binding"/>
    <property type="evidence" value="ECO:0007669"/>
    <property type="project" value="InterPro"/>
</dbReference>
<dbReference type="OrthoDB" id="125347at2759"/>
<dbReference type="AlphaFoldDB" id="A0A4Y2CYK4"/>
<evidence type="ECO:0000313" key="3">
    <source>
        <dbReference type="Proteomes" id="UP000499080"/>
    </source>
</evidence>
<reference evidence="2 3" key="1">
    <citation type="journal article" date="2019" name="Sci. Rep.">
        <title>Orb-weaving spider Araneus ventricosus genome elucidates the spidroin gene catalogue.</title>
        <authorList>
            <person name="Kono N."/>
            <person name="Nakamura H."/>
            <person name="Ohtoshi R."/>
            <person name="Moran D.A.P."/>
            <person name="Shinohara A."/>
            <person name="Yoshida Y."/>
            <person name="Fujiwara M."/>
            <person name="Mori M."/>
            <person name="Tomita M."/>
            <person name="Arakawa K."/>
        </authorList>
    </citation>
    <scope>NUCLEOTIDE SEQUENCE [LARGE SCALE GENOMIC DNA]</scope>
</reference>
<protein>
    <recommendedName>
        <fullName evidence="1">DDE-1 domain-containing protein</fullName>
    </recommendedName>
</protein>
<evidence type="ECO:0000259" key="1">
    <source>
        <dbReference type="Pfam" id="PF03184"/>
    </source>
</evidence>
<accession>A0A4Y2CYK4</accession>
<dbReference type="EMBL" id="BGPR01000256">
    <property type="protein sequence ID" value="GBM08365.1"/>
    <property type="molecule type" value="Genomic_DNA"/>
</dbReference>
<dbReference type="Pfam" id="PF03184">
    <property type="entry name" value="DDE_1"/>
    <property type="match status" value="1"/>
</dbReference>
<proteinExistence type="predicted"/>
<dbReference type="InterPro" id="IPR004875">
    <property type="entry name" value="DDE_SF_endonuclease_dom"/>
</dbReference>
<sequence>MDGAMFTDWILNLGKKFLREKRKIAIIFDNFQIHRDRKLKVSYIFTSEQHNFLQPCVQGTLENLKIHTLLLGKYLLAIENLSINLLDALHMLRSAWNLVTPKTIENCFCHAGFSKVANYLEPQVSADIETEPIYNEMFGKFNTLLDCPIVLLDEFVTVDDDVFIAPIVTNEDILGIVQSSNDPIDVGSDDEFDNEIKIAVPVPITSKLRNIVKSIRSYLAMHSNVQMNKTMDDIEQFVDNLMLKTALQKQLSDFFQ</sequence>
<comment type="caution">
    <text evidence="2">The sequence shown here is derived from an EMBL/GenBank/DDBJ whole genome shotgun (WGS) entry which is preliminary data.</text>
</comment>
<organism evidence="2 3">
    <name type="scientific">Araneus ventricosus</name>
    <name type="common">Orbweaver spider</name>
    <name type="synonym">Epeira ventricosa</name>
    <dbReference type="NCBI Taxonomy" id="182803"/>
    <lineage>
        <taxon>Eukaryota</taxon>
        <taxon>Metazoa</taxon>
        <taxon>Ecdysozoa</taxon>
        <taxon>Arthropoda</taxon>
        <taxon>Chelicerata</taxon>
        <taxon>Arachnida</taxon>
        <taxon>Araneae</taxon>
        <taxon>Araneomorphae</taxon>
        <taxon>Entelegynae</taxon>
        <taxon>Araneoidea</taxon>
        <taxon>Araneidae</taxon>
        <taxon>Araneus</taxon>
    </lineage>
</organism>
<dbReference type="Proteomes" id="UP000499080">
    <property type="component" value="Unassembled WGS sequence"/>
</dbReference>
<evidence type="ECO:0000313" key="2">
    <source>
        <dbReference type="EMBL" id="GBM08365.1"/>
    </source>
</evidence>